<keyword evidence="9" id="KW-1185">Reference proteome</keyword>
<keyword evidence="5" id="KW-1133">Transmembrane helix</keyword>
<dbReference type="PANTHER" id="PTHR11738:SF186">
    <property type="entry name" value="OSTEOCLAST-ASSOCIATED IMMUNOGLOBULIN-LIKE RECEPTOR"/>
    <property type="match status" value="1"/>
</dbReference>
<dbReference type="FunFam" id="2.60.40.10:FF:000049">
    <property type="entry name" value="Leukocyte immunoglobulin-like receptor subfamily B member 1"/>
    <property type="match status" value="2"/>
</dbReference>
<proteinExistence type="predicted"/>
<dbReference type="Proteomes" id="UP000001645">
    <property type="component" value="Unplaced"/>
</dbReference>
<evidence type="ECO:0000256" key="5">
    <source>
        <dbReference type="SAM" id="Phobius"/>
    </source>
</evidence>
<evidence type="ECO:0000256" key="6">
    <source>
        <dbReference type="SAM" id="SignalP"/>
    </source>
</evidence>
<dbReference type="SUPFAM" id="SSF48726">
    <property type="entry name" value="Immunoglobulin"/>
    <property type="match status" value="2"/>
</dbReference>
<dbReference type="PANTHER" id="PTHR11738">
    <property type="entry name" value="MHC CLASS I NK CELL RECEPTOR"/>
    <property type="match status" value="1"/>
</dbReference>
<evidence type="ECO:0000313" key="9">
    <source>
        <dbReference type="Proteomes" id="UP000001645"/>
    </source>
</evidence>
<dbReference type="InterPro" id="IPR050412">
    <property type="entry name" value="Ig-like_Receptors_ImmuneReg"/>
</dbReference>
<feature type="domain" description="Immunoglobulin" evidence="7">
    <location>
        <begin position="129"/>
        <end position="215"/>
    </location>
</feature>
<sequence>MAPMALALILGWWLVAASRAQQLPPPSLSLHPSQGVSLGDTVTLRCHLPQLAARVELCQEGYRGTEMCKDMDVLQDTAEFSLVNVRRKDAVKYWCQYRVFQPPGTSKKSDPVELLVTDHSYPPPGISLIPKESVELGTNVTIQCWNQEYGGIIFLHKAGHSAPIQHQVPDGGGTATFTIFGVTPSDSGTYRCSYRIGGSSLLLSPLGDNVTLEVISRPVSPGDNGRPHGNLVAAVAGGCAAAIAFILVVIVSFLLAAHRRQIRRDENPGATTRSPKAVQFQVSPADSQALTYAQLQVLTPSTHPPGSSTTPEPSVIYAQVGTGGPR</sequence>
<protein>
    <recommendedName>
        <fullName evidence="7">Immunoglobulin domain-containing protein</fullName>
    </recommendedName>
</protein>
<dbReference type="GO" id="GO:0002764">
    <property type="term" value="P:immune response-regulating signaling pathway"/>
    <property type="evidence" value="ECO:0007669"/>
    <property type="project" value="TreeGrafter"/>
</dbReference>
<organism evidence="8 9">
    <name type="scientific">Meleagris gallopavo</name>
    <name type="common">Wild turkey</name>
    <dbReference type="NCBI Taxonomy" id="9103"/>
    <lineage>
        <taxon>Eukaryota</taxon>
        <taxon>Metazoa</taxon>
        <taxon>Chordata</taxon>
        <taxon>Craniata</taxon>
        <taxon>Vertebrata</taxon>
        <taxon>Euteleostomi</taxon>
        <taxon>Archelosauria</taxon>
        <taxon>Archosauria</taxon>
        <taxon>Dinosauria</taxon>
        <taxon>Saurischia</taxon>
        <taxon>Theropoda</taxon>
        <taxon>Coelurosauria</taxon>
        <taxon>Aves</taxon>
        <taxon>Neognathae</taxon>
        <taxon>Galloanserae</taxon>
        <taxon>Galliformes</taxon>
        <taxon>Phasianidae</taxon>
        <taxon>Meleagridinae</taxon>
        <taxon>Meleagris</taxon>
    </lineage>
</organism>
<evidence type="ECO:0000256" key="3">
    <source>
        <dbReference type="ARBA" id="ARBA00023319"/>
    </source>
</evidence>
<feature type="compositionally biased region" description="Low complexity" evidence="4">
    <location>
        <begin position="299"/>
        <end position="314"/>
    </location>
</feature>
<dbReference type="InterPro" id="IPR013151">
    <property type="entry name" value="Immunoglobulin_dom"/>
</dbReference>
<evidence type="ECO:0000259" key="7">
    <source>
        <dbReference type="SMART" id="SM00409"/>
    </source>
</evidence>
<dbReference type="SMART" id="SM00409">
    <property type="entry name" value="IG"/>
    <property type="match status" value="2"/>
</dbReference>
<dbReference type="KEGG" id="mgp:100541598"/>
<reference evidence="8" key="2">
    <citation type="submission" date="2025-05" db="UniProtKB">
        <authorList>
            <consortium name="Ensembl"/>
        </authorList>
    </citation>
    <scope>IDENTIFICATION</scope>
</reference>
<dbReference type="InterPro" id="IPR036179">
    <property type="entry name" value="Ig-like_dom_sf"/>
</dbReference>
<dbReference type="AlphaFoldDB" id="A0A803YA35"/>
<dbReference type="InterPro" id="IPR013783">
    <property type="entry name" value="Ig-like_fold"/>
</dbReference>
<dbReference type="OrthoDB" id="9428383at2759"/>
<name>A0A803YA35_MELGA</name>
<evidence type="ECO:0000256" key="4">
    <source>
        <dbReference type="SAM" id="MobiDB-lite"/>
    </source>
</evidence>
<feature type="signal peptide" evidence="6">
    <location>
        <begin position="1"/>
        <end position="20"/>
    </location>
</feature>
<evidence type="ECO:0000256" key="2">
    <source>
        <dbReference type="ARBA" id="ARBA00023157"/>
    </source>
</evidence>
<dbReference type="Gene3D" id="2.60.40.10">
    <property type="entry name" value="Immunoglobulins"/>
    <property type="match status" value="2"/>
</dbReference>
<keyword evidence="1 6" id="KW-0732">Signal</keyword>
<gene>
    <name evidence="8" type="primary">LOC100541750</name>
</gene>
<dbReference type="GeneTree" id="ENSGT01100000263478"/>
<dbReference type="InterPro" id="IPR003599">
    <property type="entry name" value="Ig_sub"/>
</dbReference>
<keyword evidence="5" id="KW-0812">Transmembrane</keyword>
<feature type="region of interest" description="Disordered" evidence="4">
    <location>
        <begin position="299"/>
        <end position="326"/>
    </location>
</feature>
<keyword evidence="3" id="KW-0393">Immunoglobulin domain</keyword>
<dbReference type="Ensembl" id="ENSMGAT00000024721.1">
    <property type="protein sequence ID" value="ENSMGAP00000028632.1"/>
    <property type="gene ID" value="ENSMGAG00000021386.1"/>
</dbReference>
<evidence type="ECO:0000256" key="1">
    <source>
        <dbReference type="ARBA" id="ARBA00022729"/>
    </source>
</evidence>
<keyword evidence="5" id="KW-0472">Membrane</keyword>
<evidence type="ECO:0000313" key="8">
    <source>
        <dbReference type="Ensembl" id="ENSMGAP00000028632.1"/>
    </source>
</evidence>
<feature type="transmembrane region" description="Helical" evidence="5">
    <location>
        <begin position="231"/>
        <end position="256"/>
    </location>
</feature>
<feature type="domain" description="Immunoglobulin" evidence="7">
    <location>
        <begin position="31"/>
        <end position="117"/>
    </location>
</feature>
<feature type="chain" id="PRO_5044663303" description="Immunoglobulin domain-containing protein" evidence="6">
    <location>
        <begin position="21"/>
        <end position="326"/>
    </location>
</feature>
<keyword evidence="2" id="KW-1015">Disulfide bond</keyword>
<dbReference type="Pfam" id="PF00047">
    <property type="entry name" value="ig"/>
    <property type="match status" value="2"/>
</dbReference>
<accession>A0A803YA35</accession>
<dbReference type="Ensembl" id="ENSMGAT00000029539.1">
    <property type="protein sequence ID" value="ENSMGAP00000022651.1"/>
    <property type="gene ID" value="ENSMGAG00000021386.1"/>
</dbReference>
<reference evidence="8" key="1">
    <citation type="journal article" date="2010" name="PLoS Biol.">
        <title>Multi-platform next-generation sequencing of the domestic turkey (Meleagris gallopavo): genome assembly and analysis.</title>
        <authorList>
            <person name="Dalloul R.A."/>
            <person name="Long J.A."/>
            <person name="Zimin A.V."/>
            <person name="Aslam L."/>
            <person name="Beal K."/>
            <person name="Blomberg L.A."/>
            <person name="Bouffard P."/>
            <person name="Burt D.W."/>
            <person name="Crasta O."/>
            <person name="Crooijmans R.P."/>
            <person name="Cooper K."/>
            <person name="Coulombe R.A."/>
            <person name="De S."/>
            <person name="Delany M.E."/>
            <person name="Dodgson J.B."/>
            <person name="Dong J.J."/>
            <person name="Evans C."/>
            <person name="Frederickson K.M."/>
            <person name="Flicek P."/>
            <person name="Florea L."/>
            <person name="Folkerts O."/>
            <person name="Groenen M.A."/>
            <person name="Harkins T.T."/>
            <person name="Herrero J."/>
            <person name="Hoffmann S."/>
            <person name="Megens H.J."/>
            <person name="Jiang A."/>
            <person name="de Jong P."/>
            <person name="Kaiser P."/>
            <person name="Kim H."/>
            <person name="Kim K.W."/>
            <person name="Kim S."/>
            <person name="Langenberger D."/>
            <person name="Lee M.K."/>
            <person name="Lee T."/>
            <person name="Mane S."/>
            <person name="Marcais G."/>
            <person name="Marz M."/>
            <person name="McElroy A.P."/>
            <person name="Modise T."/>
            <person name="Nefedov M."/>
            <person name="Notredame C."/>
            <person name="Paton I.R."/>
            <person name="Payne W.S."/>
            <person name="Pertea G."/>
            <person name="Prickett D."/>
            <person name="Puiu D."/>
            <person name="Qioa D."/>
            <person name="Raineri E."/>
            <person name="Ruffier M."/>
            <person name="Salzberg S.L."/>
            <person name="Schatz M.C."/>
            <person name="Scheuring C."/>
            <person name="Schmidt C.J."/>
            <person name="Schroeder S."/>
            <person name="Searle S.M."/>
            <person name="Smith E.J."/>
            <person name="Smith J."/>
            <person name="Sonstegard T.S."/>
            <person name="Stadler P.F."/>
            <person name="Tafer H."/>
            <person name="Tu Z.J."/>
            <person name="Van Tassell C.P."/>
            <person name="Vilella A.J."/>
            <person name="Williams K.P."/>
            <person name="Yorke J.A."/>
            <person name="Zhang L."/>
            <person name="Zhang H.B."/>
            <person name="Zhang X."/>
            <person name="Zhang Y."/>
            <person name="Reed K.M."/>
        </authorList>
    </citation>
    <scope>NUCLEOTIDE SEQUENCE [LARGE SCALE GENOMIC DNA]</scope>
</reference>